<dbReference type="InterPro" id="IPR027417">
    <property type="entry name" value="P-loop_NTPase"/>
</dbReference>
<dbReference type="InterPro" id="IPR018022">
    <property type="entry name" value="IPT"/>
</dbReference>
<accession>A0ABR6RKR2</accession>
<dbReference type="PANTHER" id="PTHR11088">
    <property type="entry name" value="TRNA DIMETHYLALLYLTRANSFERASE"/>
    <property type="match status" value="1"/>
</dbReference>
<comment type="catalytic activity">
    <reaction evidence="9 10 11">
        <text>adenosine(37) in tRNA + dimethylallyl diphosphate = N(6)-dimethylallyladenosine(37) in tRNA + diphosphate</text>
        <dbReference type="Rhea" id="RHEA:26482"/>
        <dbReference type="Rhea" id="RHEA-COMP:10162"/>
        <dbReference type="Rhea" id="RHEA-COMP:10375"/>
        <dbReference type="ChEBI" id="CHEBI:33019"/>
        <dbReference type="ChEBI" id="CHEBI:57623"/>
        <dbReference type="ChEBI" id="CHEBI:74411"/>
        <dbReference type="ChEBI" id="CHEBI:74415"/>
        <dbReference type="EC" id="2.5.1.75"/>
    </reaction>
</comment>
<dbReference type="InterPro" id="IPR039657">
    <property type="entry name" value="Dimethylallyltransferase"/>
</dbReference>
<feature type="site" description="Interaction with substrate tRNA" evidence="10">
    <location>
        <position position="110"/>
    </location>
</feature>
<proteinExistence type="inferred from homology"/>
<name>A0ABR6RKR2_9BURK</name>
<dbReference type="Gene3D" id="1.10.20.140">
    <property type="match status" value="1"/>
</dbReference>
<dbReference type="Pfam" id="PF01715">
    <property type="entry name" value="IPPT"/>
    <property type="match status" value="1"/>
</dbReference>
<keyword evidence="15" id="KW-1185">Reference proteome</keyword>
<dbReference type="GO" id="GO:0052381">
    <property type="term" value="F:tRNA dimethylallyltransferase activity"/>
    <property type="evidence" value="ECO:0007669"/>
    <property type="project" value="UniProtKB-EC"/>
</dbReference>
<feature type="binding site" evidence="10">
    <location>
        <begin position="15"/>
        <end position="22"/>
    </location>
    <ligand>
        <name>ATP</name>
        <dbReference type="ChEBI" id="CHEBI:30616"/>
    </ligand>
</feature>
<feature type="site" description="Interaction with substrate tRNA" evidence="10">
    <location>
        <position position="132"/>
    </location>
</feature>
<evidence type="ECO:0000256" key="6">
    <source>
        <dbReference type="ARBA" id="ARBA00022741"/>
    </source>
</evidence>
<comment type="subunit">
    <text evidence="10">Monomer.</text>
</comment>
<evidence type="ECO:0000256" key="2">
    <source>
        <dbReference type="ARBA" id="ARBA00003213"/>
    </source>
</evidence>
<dbReference type="Proteomes" id="UP000562492">
    <property type="component" value="Unassembled WGS sequence"/>
</dbReference>
<dbReference type="SUPFAM" id="SSF52540">
    <property type="entry name" value="P-loop containing nucleoside triphosphate hydrolases"/>
    <property type="match status" value="1"/>
</dbReference>
<evidence type="ECO:0000256" key="7">
    <source>
        <dbReference type="ARBA" id="ARBA00022840"/>
    </source>
</evidence>
<comment type="similarity">
    <text evidence="3 10 13">Belongs to the IPP transferase family.</text>
</comment>
<keyword evidence="5 10" id="KW-0819">tRNA processing</keyword>
<comment type="cofactor">
    <cofactor evidence="1 10">
        <name>Mg(2+)</name>
        <dbReference type="ChEBI" id="CHEBI:18420"/>
    </cofactor>
</comment>
<evidence type="ECO:0000256" key="12">
    <source>
        <dbReference type="RuleBase" id="RU003784"/>
    </source>
</evidence>
<sequence length="342" mass="37271">MPFAADSPLCLGLAGPTASGKTGAAIALAQQLAGARPVEIISVDSALIYRGMDIGSAKPSPAEQAGIPHHLLDIRDPLDSYSAAEFVRDALALIAQIHQRGAVSLLVGGTMLYFKALMDGIDDMPAADAAVRAALDAEAAEHGWPHMHTLLTQVDPATAQRLAPGDSQRVQRALEVWRITGKPLSHFHAQQKRPSPLLQLAPGFQLFSLEPAERAWLHERIALRYDQMLAQNFLGEMLQLRARGDLHLNLPSMRCVGYRQMWEMLDTCAAQGISVATQADIPPALWADMRERGIAATRQLAKRQITWLRSMPQRHTMACDAPDAQKQWLAAARQQLAASGRI</sequence>
<dbReference type="PANTHER" id="PTHR11088:SF60">
    <property type="entry name" value="TRNA DIMETHYLALLYLTRANSFERASE"/>
    <property type="match status" value="1"/>
</dbReference>
<protein>
    <recommendedName>
        <fullName evidence="10">tRNA dimethylallyltransferase</fullName>
        <ecNumber evidence="10">2.5.1.75</ecNumber>
    </recommendedName>
    <alternativeName>
        <fullName evidence="10">Dimethylallyl diphosphate:tRNA dimethylallyltransferase</fullName>
        <shortName evidence="10">DMAPP:tRNA dimethylallyltransferase</shortName>
        <shortName evidence="10">DMATase</shortName>
    </alternativeName>
    <alternativeName>
        <fullName evidence="10">Isopentenyl-diphosphate:tRNA isopentenyltransferase</fullName>
        <shortName evidence="10">IPP transferase</shortName>
        <shortName evidence="10">IPPT</shortName>
        <shortName evidence="10">IPTase</shortName>
    </alternativeName>
</protein>
<keyword evidence="7 10" id="KW-0067">ATP-binding</keyword>
<feature type="region of interest" description="Interaction with substrate tRNA" evidence="10">
    <location>
        <begin position="302"/>
        <end position="309"/>
    </location>
</feature>
<dbReference type="RefSeq" id="WP_184711192.1">
    <property type="nucleotide sequence ID" value="NZ_JACHKZ010000034.1"/>
</dbReference>
<evidence type="ECO:0000256" key="3">
    <source>
        <dbReference type="ARBA" id="ARBA00005842"/>
    </source>
</evidence>
<feature type="region of interest" description="Interaction with substrate tRNA" evidence="10">
    <location>
        <begin position="44"/>
        <end position="47"/>
    </location>
</feature>
<gene>
    <name evidence="10" type="primary">miaA</name>
    <name evidence="14" type="ORF">HNP33_003763</name>
</gene>
<evidence type="ECO:0000256" key="4">
    <source>
        <dbReference type="ARBA" id="ARBA00022679"/>
    </source>
</evidence>
<evidence type="ECO:0000256" key="13">
    <source>
        <dbReference type="RuleBase" id="RU003785"/>
    </source>
</evidence>
<keyword evidence="6 10" id="KW-0547">Nucleotide-binding</keyword>
<evidence type="ECO:0000256" key="5">
    <source>
        <dbReference type="ARBA" id="ARBA00022694"/>
    </source>
</evidence>
<evidence type="ECO:0000256" key="11">
    <source>
        <dbReference type="RuleBase" id="RU003783"/>
    </source>
</evidence>
<organism evidence="14 15">
    <name type="scientific">Comamonas odontotermitis</name>
    <dbReference type="NCBI Taxonomy" id="379895"/>
    <lineage>
        <taxon>Bacteria</taxon>
        <taxon>Pseudomonadati</taxon>
        <taxon>Pseudomonadota</taxon>
        <taxon>Betaproteobacteria</taxon>
        <taxon>Burkholderiales</taxon>
        <taxon>Comamonadaceae</taxon>
        <taxon>Comamonas</taxon>
    </lineage>
</organism>
<feature type="region of interest" description="Interaction with substrate tRNA" evidence="10">
    <location>
        <begin position="168"/>
        <end position="172"/>
    </location>
</feature>
<evidence type="ECO:0000313" key="15">
    <source>
        <dbReference type="Proteomes" id="UP000562492"/>
    </source>
</evidence>
<dbReference type="Gene3D" id="3.40.50.300">
    <property type="entry name" value="P-loop containing nucleotide triphosphate hydrolases"/>
    <property type="match status" value="1"/>
</dbReference>
<keyword evidence="4 10" id="KW-0808">Transferase</keyword>
<feature type="region of interest" description="Interaction with substrate tRNA" evidence="10">
    <location>
        <begin position="254"/>
        <end position="259"/>
    </location>
</feature>
<evidence type="ECO:0000256" key="1">
    <source>
        <dbReference type="ARBA" id="ARBA00001946"/>
    </source>
</evidence>
<keyword evidence="8 10" id="KW-0460">Magnesium</keyword>
<comment type="function">
    <text evidence="2 10 12">Catalyzes the transfer of a dimethylallyl group onto the adenine at position 37 in tRNAs that read codons beginning with uridine, leading to the formation of N6-(dimethylallyl)adenosine (i(6)A).</text>
</comment>
<dbReference type="EC" id="2.5.1.75" evidence="10"/>
<evidence type="ECO:0000256" key="8">
    <source>
        <dbReference type="ARBA" id="ARBA00022842"/>
    </source>
</evidence>
<dbReference type="NCBIfam" id="TIGR00174">
    <property type="entry name" value="miaA"/>
    <property type="match status" value="1"/>
</dbReference>
<evidence type="ECO:0000313" key="14">
    <source>
        <dbReference type="EMBL" id="MBB6579647.1"/>
    </source>
</evidence>
<reference evidence="14 15" key="1">
    <citation type="submission" date="2020-08" db="EMBL/GenBank/DDBJ databases">
        <title>Functional genomics of gut bacteria from endangered species of beetles.</title>
        <authorList>
            <person name="Carlos-Shanley C."/>
        </authorList>
    </citation>
    <scope>NUCLEOTIDE SEQUENCE [LARGE SCALE GENOMIC DNA]</scope>
    <source>
        <strain evidence="14 15">S00124</strain>
    </source>
</reference>
<evidence type="ECO:0000256" key="9">
    <source>
        <dbReference type="ARBA" id="ARBA00049563"/>
    </source>
</evidence>
<comment type="caution">
    <text evidence="14">The sequence shown here is derived from an EMBL/GenBank/DDBJ whole genome shotgun (WGS) entry which is preliminary data.</text>
</comment>
<dbReference type="HAMAP" id="MF_00185">
    <property type="entry name" value="IPP_trans"/>
    <property type="match status" value="1"/>
</dbReference>
<evidence type="ECO:0000256" key="10">
    <source>
        <dbReference type="HAMAP-Rule" id="MF_00185"/>
    </source>
</evidence>
<feature type="binding site" evidence="10">
    <location>
        <begin position="17"/>
        <end position="22"/>
    </location>
    <ligand>
        <name>substrate</name>
    </ligand>
</feature>
<dbReference type="EMBL" id="JACHKZ010000034">
    <property type="protein sequence ID" value="MBB6579647.1"/>
    <property type="molecule type" value="Genomic_DNA"/>
</dbReference>